<dbReference type="EMBL" id="SPUK01000008">
    <property type="protein sequence ID" value="TQV95367.1"/>
    <property type="molecule type" value="Genomic_DNA"/>
</dbReference>
<reference evidence="1 2" key="1">
    <citation type="journal article" date="2019" name="Appl. Microbiol. Biotechnol.">
        <title>Genome sequence of Isaria javanica and comparative genome analysis insights into family S53 peptidase evolution in fungal entomopathogens.</title>
        <authorList>
            <person name="Lin R."/>
            <person name="Zhang X."/>
            <person name="Xin B."/>
            <person name="Zou M."/>
            <person name="Gao Y."/>
            <person name="Qin F."/>
            <person name="Hu Q."/>
            <person name="Xie B."/>
            <person name="Cheng X."/>
        </authorList>
    </citation>
    <scope>NUCLEOTIDE SEQUENCE [LARGE SCALE GENOMIC DNA]</scope>
    <source>
        <strain evidence="1 2">IJ1G</strain>
    </source>
</reference>
<name>A0A545VLA2_9HYPO</name>
<accession>A0A545VLA2</accession>
<comment type="caution">
    <text evidence="1">The sequence shown here is derived from an EMBL/GenBank/DDBJ whole genome shotgun (WGS) entry which is preliminary data.</text>
</comment>
<evidence type="ECO:0000313" key="2">
    <source>
        <dbReference type="Proteomes" id="UP000315783"/>
    </source>
</evidence>
<dbReference type="AlphaFoldDB" id="A0A545VLA2"/>
<dbReference type="Proteomes" id="UP000315783">
    <property type="component" value="Unassembled WGS sequence"/>
</dbReference>
<gene>
    <name evidence="1" type="ORF">IF1G_06354</name>
</gene>
<sequence>MRIAAISCRCGCAHTLTRVWDTQWSGPRFYDCTLQYQTCSQPLATRCKSALGICRGSRKRPTIKAVFVSLLSGDTKPGLVW</sequence>
<protein>
    <submittedName>
        <fullName evidence="1">Uncharacterized protein</fullName>
    </submittedName>
</protein>
<keyword evidence="2" id="KW-1185">Reference proteome</keyword>
<evidence type="ECO:0000313" key="1">
    <source>
        <dbReference type="EMBL" id="TQV95367.1"/>
    </source>
</evidence>
<proteinExistence type="predicted"/>
<organism evidence="1 2">
    <name type="scientific">Cordyceps javanica</name>
    <dbReference type="NCBI Taxonomy" id="43265"/>
    <lineage>
        <taxon>Eukaryota</taxon>
        <taxon>Fungi</taxon>
        <taxon>Dikarya</taxon>
        <taxon>Ascomycota</taxon>
        <taxon>Pezizomycotina</taxon>
        <taxon>Sordariomycetes</taxon>
        <taxon>Hypocreomycetidae</taxon>
        <taxon>Hypocreales</taxon>
        <taxon>Cordycipitaceae</taxon>
        <taxon>Cordyceps</taxon>
    </lineage>
</organism>